<evidence type="ECO:0000259" key="1">
    <source>
        <dbReference type="Pfam" id="PF01738"/>
    </source>
</evidence>
<dbReference type="GO" id="GO:0016787">
    <property type="term" value="F:hydrolase activity"/>
    <property type="evidence" value="ECO:0007669"/>
    <property type="project" value="InterPro"/>
</dbReference>
<dbReference type="EMBL" id="CAFBPM010000012">
    <property type="protein sequence ID" value="CAB5026146.1"/>
    <property type="molecule type" value="Genomic_DNA"/>
</dbReference>
<organism evidence="4">
    <name type="scientific">freshwater metagenome</name>
    <dbReference type="NCBI Taxonomy" id="449393"/>
    <lineage>
        <taxon>unclassified sequences</taxon>
        <taxon>metagenomes</taxon>
        <taxon>ecological metagenomes</taxon>
    </lineage>
</organism>
<protein>
    <submittedName>
        <fullName evidence="4">Unannotated protein</fullName>
    </submittedName>
</protein>
<dbReference type="InterPro" id="IPR029058">
    <property type="entry name" value="AB_hydrolase_fold"/>
</dbReference>
<name>A0A6J7RBU1_9ZZZZ</name>
<dbReference type="InterPro" id="IPR002925">
    <property type="entry name" value="Dienelactn_hydro"/>
</dbReference>
<evidence type="ECO:0000313" key="2">
    <source>
        <dbReference type="EMBL" id="CAB4820369.1"/>
    </source>
</evidence>
<gene>
    <name evidence="2" type="ORF">UFOPK3164_00373</name>
    <name evidence="3" type="ORF">UFOPK3427_00084</name>
    <name evidence="4" type="ORF">UFOPK4112_01233</name>
</gene>
<dbReference type="Pfam" id="PF01738">
    <property type="entry name" value="DLH"/>
    <property type="match status" value="1"/>
</dbReference>
<dbReference type="Gene3D" id="3.40.50.1820">
    <property type="entry name" value="alpha/beta hydrolase"/>
    <property type="match status" value="1"/>
</dbReference>
<dbReference type="SUPFAM" id="SSF53474">
    <property type="entry name" value="alpha/beta-Hydrolases"/>
    <property type="match status" value="1"/>
</dbReference>
<feature type="domain" description="Dienelactone hydrolase" evidence="1">
    <location>
        <begin position="33"/>
        <end position="144"/>
    </location>
</feature>
<sequence>MSTNPNNHVLSDFQEETFTALGSSKSLYRMGSGPAVIIIHEIPGLTPLVAAFGRKVAERGMTAVLPDLFGTPGRAPSPGYLASSLAKACVSREFAILATNKTSPATRWLRELAAVEGARCGGNGVGAVGMCLTGGFALAMMVDPVVVAPALSQPSLPFPVSKKHRRSLGISDGDLELVKARVADGACVMGLRFTGDKTSPPQRFERLRDELGDGFRGVEIDSSESNPWGYKKTAHSVLTEDYSDADGSPTRVALDELLDFFAERVGA</sequence>
<dbReference type="EMBL" id="CAFABE010000010">
    <property type="protein sequence ID" value="CAB4820369.1"/>
    <property type="molecule type" value="Genomic_DNA"/>
</dbReference>
<dbReference type="EMBL" id="CAFBLT010000001">
    <property type="protein sequence ID" value="CAB4859348.1"/>
    <property type="molecule type" value="Genomic_DNA"/>
</dbReference>
<dbReference type="AlphaFoldDB" id="A0A6J7RBU1"/>
<accession>A0A6J7RBU1</accession>
<evidence type="ECO:0000313" key="4">
    <source>
        <dbReference type="EMBL" id="CAB5026146.1"/>
    </source>
</evidence>
<reference evidence="4" key="1">
    <citation type="submission" date="2020-05" db="EMBL/GenBank/DDBJ databases">
        <authorList>
            <person name="Chiriac C."/>
            <person name="Salcher M."/>
            <person name="Ghai R."/>
            <person name="Kavagutti S V."/>
        </authorList>
    </citation>
    <scope>NUCLEOTIDE SEQUENCE</scope>
</reference>
<proteinExistence type="predicted"/>
<evidence type="ECO:0000313" key="3">
    <source>
        <dbReference type="EMBL" id="CAB4859348.1"/>
    </source>
</evidence>